<dbReference type="Proteomes" id="UP000320176">
    <property type="component" value="Unassembled WGS sequence"/>
</dbReference>
<sequence>MKTIIAAAITCIGLFGLSLGVSNYLLKKSDVDETKLVDGDPAAATTEDESKLDVQAVPVSFRPEEAVSVEAVVQMSDSIRRMEQQLVQREQRVAKDENRVALLLNDLQTEQEELRAFSEGIDAKVELLQRLSGTIESQLADLEDKRAELKAMEKAAGEDPQSKQEDLDNKVNDVKSWFAGLEAEQAADYLKEFANNGKLEFAASLLDKMPDRQKSKILGAMSDPVLVDQLIDSLSSRPSKK</sequence>
<reference evidence="2 3" key="1">
    <citation type="submission" date="2019-02" db="EMBL/GenBank/DDBJ databases">
        <title>Deep-cultivation of Planctomycetes and their phenomic and genomic characterization uncovers novel biology.</title>
        <authorList>
            <person name="Wiegand S."/>
            <person name="Jogler M."/>
            <person name="Boedeker C."/>
            <person name="Pinto D."/>
            <person name="Vollmers J."/>
            <person name="Rivas-Marin E."/>
            <person name="Kohn T."/>
            <person name="Peeters S.H."/>
            <person name="Heuer A."/>
            <person name="Rast P."/>
            <person name="Oberbeckmann S."/>
            <person name="Bunk B."/>
            <person name="Jeske O."/>
            <person name="Meyerdierks A."/>
            <person name="Storesund J.E."/>
            <person name="Kallscheuer N."/>
            <person name="Luecker S."/>
            <person name="Lage O.M."/>
            <person name="Pohl T."/>
            <person name="Merkel B.J."/>
            <person name="Hornburger P."/>
            <person name="Mueller R.-W."/>
            <person name="Bruemmer F."/>
            <person name="Labrenz M."/>
            <person name="Spormann A.M."/>
            <person name="Op Den Camp H."/>
            <person name="Overmann J."/>
            <person name="Amann R."/>
            <person name="Jetten M.S.M."/>
            <person name="Mascher T."/>
            <person name="Medema M.H."/>
            <person name="Devos D.P."/>
            <person name="Kaster A.-K."/>
            <person name="Ovreas L."/>
            <person name="Rohde M."/>
            <person name="Galperin M.Y."/>
            <person name="Jogler C."/>
        </authorList>
    </citation>
    <scope>NUCLEOTIDE SEQUENCE [LARGE SCALE GENOMIC DNA]</scope>
    <source>
        <strain evidence="2 3">Pla52n</strain>
    </source>
</reference>
<keyword evidence="3" id="KW-1185">Reference proteome</keyword>
<feature type="coiled-coil region" evidence="1">
    <location>
        <begin position="79"/>
        <end position="159"/>
    </location>
</feature>
<evidence type="ECO:0000313" key="2">
    <source>
        <dbReference type="EMBL" id="TWU02177.1"/>
    </source>
</evidence>
<organism evidence="2 3">
    <name type="scientific">Stieleria varia</name>
    <dbReference type="NCBI Taxonomy" id="2528005"/>
    <lineage>
        <taxon>Bacteria</taxon>
        <taxon>Pseudomonadati</taxon>
        <taxon>Planctomycetota</taxon>
        <taxon>Planctomycetia</taxon>
        <taxon>Pirellulales</taxon>
        <taxon>Pirellulaceae</taxon>
        <taxon>Stieleria</taxon>
    </lineage>
</organism>
<proteinExistence type="predicted"/>
<accession>A0A5C6ARZ2</accession>
<dbReference type="AlphaFoldDB" id="A0A5C6ARZ2"/>
<evidence type="ECO:0000313" key="3">
    <source>
        <dbReference type="Proteomes" id="UP000320176"/>
    </source>
</evidence>
<evidence type="ECO:0008006" key="4">
    <source>
        <dbReference type="Google" id="ProtNLM"/>
    </source>
</evidence>
<evidence type="ECO:0000256" key="1">
    <source>
        <dbReference type="SAM" id="Coils"/>
    </source>
</evidence>
<dbReference type="EMBL" id="SJPN01000004">
    <property type="protein sequence ID" value="TWU02177.1"/>
    <property type="molecule type" value="Genomic_DNA"/>
</dbReference>
<dbReference type="OrthoDB" id="256564at2"/>
<name>A0A5C6ARZ2_9BACT</name>
<keyword evidence="1" id="KW-0175">Coiled coil</keyword>
<comment type="caution">
    <text evidence="2">The sequence shown here is derived from an EMBL/GenBank/DDBJ whole genome shotgun (WGS) entry which is preliminary data.</text>
</comment>
<gene>
    <name evidence="2" type="ORF">Pla52n_32260</name>
</gene>
<dbReference type="RefSeq" id="WP_146520555.1">
    <property type="nucleotide sequence ID" value="NZ_CP151726.1"/>
</dbReference>
<protein>
    <recommendedName>
        <fullName evidence="4">Magnesium transporter MgtE intracellular domain-containing protein</fullName>
    </recommendedName>
</protein>